<sequence>MVILGDHSTFSTSNIVRHKMGYEEFKDLCYALVRVEKASRKLNISLCYQFGGQSTISRVISDSSLDVMYYLAENVANYWGQVLIEVEKIMSPTSTSFVDLLQNFEVLEPNPSNVPFPLPDCGTFEGDYDEANSLYSEDTSSESLCVGEDSDDDGVCETPIMDFMSDVGDIGDGDIAVLEDRIHIDVWKESENKIRLGMQFESKLQVKKTVTLWSINQNREFKLYYSKPNLWVAKCRTLGNEEESSGSVHCTPHCAWYVRVVKKKNQNMWKITRWVDAHNCFGSCTGNNNKNLNSATIALYILHSIEKDVAYPVRHIQSDIKSSLNASNLVTVVKWFHCPNSSSSHVATFKYVFWPFGPAIDVFRLCRPVISVDGCYLKGSYRGKMLVAVTKDANNSILPVVYVILDEESSHSWGWFFYQLRHFVVQNRQLCVVSDRHKGIIHAMENLPEWKEPLAYHRFCLRHIKSNFMQWYKNVRLKKLCWSIGSTTQRRKFVMYYLKEIKRSQWCFLYDDNRQWGFLTTNISESLNNALCGARQLLIRACIDHTFNITVQLFRKHSDIEMNCNTPLPSCMWRLFRKRETCAQSHTLTKLRINGKGGNTYTIHYYQQTCTCVGLED</sequence>
<dbReference type="Proteomes" id="UP000235145">
    <property type="component" value="Unassembled WGS sequence"/>
</dbReference>
<dbReference type="Pfam" id="PF10551">
    <property type="entry name" value="MULE"/>
    <property type="match status" value="1"/>
</dbReference>
<dbReference type="InterPro" id="IPR018289">
    <property type="entry name" value="MULE_transposase_dom"/>
</dbReference>
<proteinExistence type="predicted"/>
<protein>
    <recommendedName>
        <fullName evidence="1">MULE transposase domain-containing protein</fullName>
    </recommendedName>
</protein>
<evidence type="ECO:0000259" key="1">
    <source>
        <dbReference type="Pfam" id="PF10551"/>
    </source>
</evidence>
<feature type="domain" description="MULE transposase" evidence="1">
    <location>
        <begin position="369"/>
        <end position="467"/>
    </location>
</feature>
<evidence type="ECO:0000313" key="2">
    <source>
        <dbReference type="EMBL" id="KAJ0209227.1"/>
    </source>
</evidence>
<dbReference type="PANTHER" id="PTHR31973">
    <property type="entry name" value="POLYPROTEIN, PUTATIVE-RELATED"/>
    <property type="match status" value="1"/>
</dbReference>
<dbReference type="EMBL" id="NBSK02000004">
    <property type="protein sequence ID" value="KAJ0209227.1"/>
    <property type="molecule type" value="Genomic_DNA"/>
</dbReference>
<accession>A0A9R1VKW9</accession>
<dbReference type="PANTHER" id="PTHR31973:SF195">
    <property type="entry name" value="MUDR FAMILY TRANSPOSASE"/>
    <property type="match status" value="1"/>
</dbReference>
<dbReference type="AlphaFoldDB" id="A0A9R1VKW9"/>
<name>A0A9R1VKW9_LACSA</name>
<keyword evidence="3" id="KW-1185">Reference proteome</keyword>
<evidence type="ECO:0000313" key="3">
    <source>
        <dbReference type="Proteomes" id="UP000235145"/>
    </source>
</evidence>
<organism evidence="2 3">
    <name type="scientific">Lactuca sativa</name>
    <name type="common">Garden lettuce</name>
    <dbReference type="NCBI Taxonomy" id="4236"/>
    <lineage>
        <taxon>Eukaryota</taxon>
        <taxon>Viridiplantae</taxon>
        <taxon>Streptophyta</taxon>
        <taxon>Embryophyta</taxon>
        <taxon>Tracheophyta</taxon>
        <taxon>Spermatophyta</taxon>
        <taxon>Magnoliopsida</taxon>
        <taxon>eudicotyledons</taxon>
        <taxon>Gunneridae</taxon>
        <taxon>Pentapetalae</taxon>
        <taxon>asterids</taxon>
        <taxon>campanulids</taxon>
        <taxon>Asterales</taxon>
        <taxon>Asteraceae</taxon>
        <taxon>Cichorioideae</taxon>
        <taxon>Cichorieae</taxon>
        <taxon>Lactucinae</taxon>
        <taxon>Lactuca</taxon>
    </lineage>
</organism>
<comment type="caution">
    <text evidence="2">The sequence shown here is derived from an EMBL/GenBank/DDBJ whole genome shotgun (WGS) entry which is preliminary data.</text>
</comment>
<reference evidence="2 3" key="1">
    <citation type="journal article" date="2017" name="Nat. Commun.">
        <title>Genome assembly with in vitro proximity ligation data and whole-genome triplication in lettuce.</title>
        <authorList>
            <person name="Reyes-Chin-Wo S."/>
            <person name="Wang Z."/>
            <person name="Yang X."/>
            <person name="Kozik A."/>
            <person name="Arikit S."/>
            <person name="Song C."/>
            <person name="Xia L."/>
            <person name="Froenicke L."/>
            <person name="Lavelle D.O."/>
            <person name="Truco M.J."/>
            <person name="Xia R."/>
            <person name="Zhu S."/>
            <person name="Xu C."/>
            <person name="Xu H."/>
            <person name="Xu X."/>
            <person name="Cox K."/>
            <person name="Korf I."/>
            <person name="Meyers B.C."/>
            <person name="Michelmore R.W."/>
        </authorList>
    </citation>
    <scope>NUCLEOTIDE SEQUENCE [LARGE SCALE GENOMIC DNA]</scope>
    <source>
        <strain evidence="3">cv. Salinas</strain>
        <tissue evidence="2">Seedlings</tissue>
    </source>
</reference>
<gene>
    <name evidence="2" type="ORF">LSAT_V11C400202230</name>
</gene>